<evidence type="ECO:0000256" key="1">
    <source>
        <dbReference type="SAM" id="MobiDB-lite"/>
    </source>
</evidence>
<name>B9S5K4_RICCO</name>
<feature type="region of interest" description="Disordered" evidence="1">
    <location>
        <begin position="1"/>
        <end position="22"/>
    </location>
</feature>
<keyword evidence="3" id="KW-1185">Reference proteome</keyword>
<dbReference type="InParanoid" id="B9S5K4"/>
<evidence type="ECO:0000313" key="3">
    <source>
        <dbReference type="Proteomes" id="UP000008311"/>
    </source>
</evidence>
<proteinExistence type="predicted"/>
<sequence length="61" mass="6606">MKISTSLYEKQHGPVAESTQQRHGLVMGCDNVHTTPSMGARLKHPRGMKRSEGETGDDGLG</sequence>
<evidence type="ECO:0000313" key="2">
    <source>
        <dbReference type="EMBL" id="EEF41129.1"/>
    </source>
</evidence>
<feature type="region of interest" description="Disordered" evidence="1">
    <location>
        <begin position="34"/>
        <end position="61"/>
    </location>
</feature>
<dbReference type="AlphaFoldDB" id="B9S5K4"/>
<gene>
    <name evidence="2" type="ORF">RCOM_0977810</name>
</gene>
<dbReference type="EMBL" id="EQ973874">
    <property type="protein sequence ID" value="EEF41129.1"/>
    <property type="molecule type" value="Genomic_DNA"/>
</dbReference>
<reference evidence="3" key="1">
    <citation type="journal article" date="2010" name="Nat. Biotechnol.">
        <title>Draft genome sequence of the oilseed species Ricinus communis.</title>
        <authorList>
            <person name="Chan A.P."/>
            <person name="Crabtree J."/>
            <person name="Zhao Q."/>
            <person name="Lorenzi H."/>
            <person name="Orvis J."/>
            <person name="Puiu D."/>
            <person name="Melake-Berhan A."/>
            <person name="Jones K.M."/>
            <person name="Redman J."/>
            <person name="Chen G."/>
            <person name="Cahoon E.B."/>
            <person name="Gedil M."/>
            <person name="Stanke M."/>
            <person name="Haas B.J."/>
            <person name="Wortman J.R."/>
            <person name="Fraser-Liggett C.M."/>
            <person name="Ravel J."/>
            <person name="Rabinowicz P.D."/>
        </authorList>
    </citation>
    <scope>NUCLEOTIDE SEQUENCE [LARGE SCALE GENOMIC DNA]</scope>
    <source>
        <strain evidence="3">cv. Hale</strain>
    </source>
</reference>
<protein>
    <submittedName>
        <fullName evidence="2">Uncharacterized protein</fullName>
    </submittedName>
</protein>
<organism evidence="2 3">
    <name type="scientific">Ricinus communis</name>
    <name type="common">Castor bean</name>
    <dbReference type="NCBI Taxonomy" id="3988"/>
    <lineage>
        <taxon>Eukaryota</taxon>
        <taxon>Viridiplantae</taxon>
        <taxon>Streptophyta</taxon>
        <taxon>Embryophyta</taxon>
        <taxon>Tracheophyta</taxon>
        <taxon>Spermatophyta</taxon>
        <taxon>Magnoliopsida</taxon>
        <taxon>eudicotyledons</taxon>
        <taxon>Gunneridae</taxon>
        <taxon>Pentapetalae</taxon>
        <taxon>rosids</taxon>
        <taxon>fabids</taxon>
        <taxon>Malpighiales</taxon>
        <taxon>Euphorbiaceae</taxon>
        <taxon>Acalyphoideae</taxon>
        <taxon>Acalypheae</taxon>
        <taxon>Ricinus</taxon>
    </lineage>
</organism>
<accession>B9S5K4</accession>
<dbReference type="Proteomes" id="UP000008311">
    <property type="component" value="Unassembled WGS sequence"/>
</dbReference>